<dbReference type="CDD" id="cd02511">
    <property type="entry name" value="Beta4Glucosyltransferase"/>
    <property type="match status" value="1"/>
</dbReference>
<dbReference type="EMBL" id="RJKX01000013">
    <property type="protein sequence ID" value="ROP99710.1"/>
    <property type="molecule type" value="Genomic_DNA"/>
</dbReference>
<protein>
    <submittedName>
        <fullName evidence="2">Glycosyl transferase family 2</fullName>
    </submittedName>
</protein>
<evidence type="ECO:0000313" key="2">
    <source>
        <dbReference type="EMBL" id="ROP99710.1"/>
    </source>
</evidence>
<dbReference type="SUPFAM" id="SSF53448">
    <property type="entry name" value="Nucleotide-diphospho-sugar transferases"/>
    <property type="match status" value="1"/>
</dbReference>
<feature type="domain" description="Glycosyltransferase 2-like" evidence="1">
    <location>
        <begin position="13"/>
        <end position="87"/>
    </location>
</feature>
<dbReference type="OrthoDB" id="9815923at2"/>
<dbReference type="Pfam" id="PF00535">
    <property type="entry name" value="Glycos_transf_2"/>
    <property type="match status" value="1"/>
</dbReference>
<dbReference type="Proteomes" id="UP000278222">
    <property type="component" value="Unassembled WGS sequence"/>
</dbReference>
<organism evidence="2 3">
    <name type="scientific">Stella humosa</name>
    <dbReference type="NCBI Taxonomy" id="94"/>
    <lineage>
        <taxon>Bacteria</taxon>
        <taxon>Pseudomonadati</taxon>
        <taxon>Pseudomonadota</taxon>
        <taxon>Alphaproteobacteria</taxon>
        <taxon>Rhodospirillales</taxon>
        <taxon>Stellaceae</taxon>
        <taxon>Stella</taxon>
    </lineage>
</organism>
<dbReference type="AlphaFoldDB" id="A0A3N1M7P6"/>
<keyword evidence="3" id="KW-1185">Reference proteome</keyword>
<proteinExistence type="predicted"/>
<gene>
    <name evidence="2" type="ORF">EDC65_1495</name>
</gene>
<dbReference type="InterPro" id="IPR001173">
    <property type="entry name" value="Glyco_trans_2-like"/>
</dbReference>
<reference evidence="2 3" key="1">
    <citation type="submission" date="2018-11" db="EMBL/GenBank/DDBJ databases">
        <title>Genomic Encyclopedia of Type Strains, Phase IV (KMG-IV): sequencing the most valuable type-strain genomes for metagenomic binning, comparative biology and taxonomic classification.</title>
        <authorList>
            <person name="Goeker M."/>
        </authorList>
    </citation>
    <scope>NUCLEOTIDE SEQUENCE [LARGE SCALE GENOMIC DNA]</scope>
    <source>
        <strain evidence="2 3">DSM 5900</strain>
    </source>
</reference>
<dbReference type="RefSeq" id="WP_123689070.1">
    <property type="nucleotide sequence ID" value="NZ_AP019700.1"/>
</dbReference>
<dbReference type="InterPro" id="IPR029044">
    <property type="entry name" value="Nucleotide-diphossugar_trans"/>
</dbReference>
<keyword evidence="2" id="KW-0808">Transferase</keyword>
<accession>A0A3N1M7P6</accession>
<comment type="caution">
    <text evidence="2">The sequence shown here is derived from an EMBL/GenBank/DDBJ whole genome shotgun (WGS) entry which is preliminary data.</text>
</comment>
<sequence>MTAISAIVTAGDRDELAECLSFLSFADEIVVVTSQTRDRTPEVARRFGAYLLQGTWAREGERRNAAIEACTGPWVLEIDSHERVTAELAAELRYLTAISPFTSHELPVDTFVGRHLIRHGWGGAYGEDAYPGLFRKGAKRWGLERSQPSLTLDPNRGPRLQNPVERHAYRNLSGLLHRLDHNTTLRAADLREAGGLGRRRSAVCRSAAEFWQCYVRRKGWREGGFGLMIATCAGLDPLLSHLKAELEDE</sequence>
<dbReference type="GO" id="GO:0016740">
    <property type="term" value="F:transferase activity"/>
    <property type="evidence" value="ECO:0007669"/>
    <property type="project" value="UniProtKB-KW"/>
</dbReference>
<evidence type="ECO:0000259" key="1">
    <source>
        <dbReference type="Pfam" id="PF00535"/>
    </source>
</evidence>
<evidence type="ECO:0000313" key="3">
    <source>
        <dbReference type="Proteomes" id="UP000278222"/>
    </source>
</evidence>
<name>A0A3N1M7P6_9PROT</name>
<dbReference type="Gene3D" id="3.90.550.10">
    <property type="entry name" value="Spore Coat Polysaccharide Biosynthesis Protein SpsA, Chain A"/>
    <property type="match status" value="1"/>
</dbReference>